<evidence type="ECO:0000313" key="3">
    <source>
        <dbReference type="Proteomes" id="UP001529510"/>
    </source>
</evidence>
<comment type="caution">
    <text evidence="2">The sequence shown here is derived from an EMBL/GenBank/DDBJ whole genome shotgun (WGS) entry which is preliminary data.</text>
</comment>
<dbReference type="Proteomes" id="UP001529510">
    <property type="component" value="Unassembled WGS sequence"/>
</dbReference>
<dbReference type="EMBL" id="JAMKFB020000016">
    <property type="protein sequence ID" value="KAL0172024.1"/>
    <property type="molecule type" value="Genomic_DNA"/>
</dbReference>
<accession>A0ABD0PD73</accession>
<protein>
    <submittedName>
        <fullName evidence="2">Uncharacterized protein</fullName>
    </submittedName>
</protein>
<gene>
    <name evidence="2" type="ORF">M9458_032335</name>
</gene>
<evidence type="ECO:0000256" key="1">
    <source>
        <dbReference type="SAM" id="MobiDB-lite"/>
    </source>
</evidence>
<name>A0ABD0PD73_CIRMR</name>
<feature type="region of interest" description="Disordered" evidence="1">
    <location>
        <begin position="1"/>
        <end position="29"/>
    </location>
</feature>
<sequence length="81" mass="8504">SVRKSVSEASLTSPHADPPVSGKASECSLEKGSLRSQTCQDLGTHTNSDVQKNASQTANHLSTTTANHNSILDITLTPESK</sequence>
<dbReference type="AlphaFoldDB" id="A0ABD0PD73"/>
<feature type="non-terminal residue" evidence="2">
    <location>
        <position position="1"/>
    </location>
</feature>
<evidence type="ECO:0000313" key="2">
    <source>
        <dbReference type="EMBL" id="KAL0172024.1"/>
    </source>
</evidence>
<keyword evidence="3" id="KW-1185">Reference proteome</keyword>
<feature type="non-terminal residue" evidence="2">
    <location>
        <position position="81"/>
    </location>
</feature>
<organism evidence="2 3">
    <name type="scientific">Cirrhinus mrigala</name>
    <name type="common">Mrigala</name>
    <dbReference type="NCBI Taxonomy" id="683832"/>
    <lineage>
        <taxon>Eukaryota</taxon>
        <taxon>Metazoa</taxon>
        <taxon>Chordata</taxon>
        <taxon>Craniata</taxon>
        <taxon>Vertebrata</taxon>
        <taxon>Euteleostomi</taxon>
        <taxon>Actinopterygii</taxon>
        <taxon>Neopterygii</taxon>
        <taxon>Teleostei</taxon>
        <taxon>Ostariophysi</taxon>
        <taxon>Cypriniformes</taxon>
        <taxon>Cyprinidae</taxon>
        <taxon>Labeoninae</taxon>
        <taxon>Labeonini</taxon>
        <taxon>Cirrhinus</taxon>
    </lineage>
</organism>
<proteinExistence type="predicted"/>
<reference evidence="2 3" key="1">
    <citation type="submission" date="2024-05" db="EMBL/GenBank/DDBJ databases">
        <title>Genome sequencing and assembly of Indian major carp, Cirrhinus mrigala (Hamilton, 1822).</title>
        <authorList>
            <person name="Mohindra V."/>
            <person name="Chowdhury L.M."/>
            <person name="Lal K."/>
            <person name="Jena J.K."/>
        </authorList>
    </citation>
    <scope>NUCLEOTIDE SEQUENCE [LARGE SCALE GENOMIC DNA]</scope>
    <source>
        <strain evidence="2">CM1030</strain>
        <tissue evidence="2">Blood</tissue>
    </source>
</reference>